<dbReference type="GO" id="GO:0048039">
    <property type="term" value="F:ubiquinone binding"/>
    <property type="evidence" value="ECO:0007669"/>
    <property type="project" value="InterPro"/>
</dbReference>
<dbReference type="PANTHER" id="PTHR12901:SF10">
    <property type="entry name" value="COENZYME Q-BINDING PROTEIN COQ10, MITOCHONDRIAL"/>
    <property type="match status" value="1"/>
</dbReference>
<dbReference type="EMBL" id="UINC01208502">
    <property type="protein sequence ID" value="SVE31064.1"/>
    <property type="molecule type" value="Genomic_DNA"/>
</dbReference>
<dbReference type="InterPro" id="IPR044996">
    <property type="entry name" value="COQ10-like"/>
</dbReference>
<dbReference type="Gene3D" id="3.30.530.20">
    <property type="match status" value="1"/>
</dbReference>
<dbReference type="CDD" id="cd07813">
    <property type="entry name" value="COQ10p_like"/>
    <property type="match status" value="1"/>
</dbReference>
<accession>A0A383CG01</accession>
<dbReference type="PANTHER" id="PTHR12901">
    <property type="entry name" value="SPERM PROTEIN HOMOLOG"/>
    <property type="match status" value="1"/>
</dbReference>
<dbReference type="SUPFAM" id="SSF55961">
    <property type="entry name" value="Bet v1-like"/>
    <property type="match status" value="1"/>
</dbReference>
<gene>
    <name evidence="2" type="ORF">METZ01_LOCUS483918</name>
</gene>
<protein>
    <recommendedName>
        <fullName evidence="1">Coenzyme Q-binding protein COQ10 START domain-containing protein</fullName>
    </recommendedName>
</protein>
<dbReference type="GO" id="GO:0005739">
    <property type="term" value="C:mitochondrion"/>
    <property type="evidence" value="ECO:0007669"/>
    <property type="project" value="TreeGrafter"/>
</dbReference>
<name>A0A383CG01_9ZZZZ</name>
<dbReference type="GO" id="GO:0045333">
    <property type="term" value="P:cellular respiration"/>
    <property type="evidence" value="ECO:0007669"/>
    <property type="project" value="InterPro"/>
</dbReference>
<evidence type="ECO:0000259" key="1">
    <source>
        <dbReference type="Pfam" id="PF03364"/>
    </source>
</evidence>
<dbReference type="InterPro" id="IPR005031">
    <property type="entry name" value="COQ10_START"/>
</dbReference>
<dbReference type="Pfam" id="PF03364">
    <property type="entry name" value="Polyketide_cyc"/>
    <property type="match status" value="1"/>
</dbReference>
<evidence type="ECO:0000313" key="2">
    <source>
        <dbReference type="EMBL" id="SVE31064.1"/>
    </source>
</evidence>
<organism evidence="2">
    <name type="scientific">marine metagenome</name>
    <dbReference type="NCBI Taxonomy" id="408172"/>
    <lineage>
        <taxon>unclassified sequences</taxon>
        <taxon>metagenomes</taxon>
        <taxon>ecological metagenomes</taxon>
    </lineage>
</organism>
<proteinExistence type="predicted"/>
<dbReference type="InterPro" id="IPR023393">
    <property type="entry name" value="START-like_dom_sf"/>
</dbReference>
<feature type="domain" description="Coenzyme Q-binding protein COQ10 START" evidence="1">
    <location>
        <begin position="15"/>
        <end position="138"/>
    </location>
</feature>
<dbReference type="AlphaFoldDB" id="A0A383CG01"/>
<reference evidence="2" key="1">
    <citation type="submission" date="2018-05" db="EMBL/GenBank/DDBJ databases">
        <authorList>
            <person name="Lanie J.A."/>
            <person name="Ng W.-L."/>
            <person name="Kazmierczak K.M."/>
            <person name="Andrzejewski T.M."/>
            <person name="Davidsen T.M."/>
            <person name="Wayne K.J."/>
            <person name="Tettelin H."/>
            <person name="Glass J.I."/>
            <person name="Rusch D."/>
            <person name="Podicherti R."/>
            <person name="Tsui H.-C.T."/>
            <person name="Winkler M.E."/>
        </authorList>
    </citation>
    <scope>NUCLEOTIDE SEQUENCE</scope>
</reference>
<sequence>MPKASVKKFIECKKEQLIDLVLDIEKYPEFVPFCVGAKVYEKKEKSNLLLIVADLTIGKGPFKDTYKSDVKYNKKEDSIFVTNLDGPLKHLENTWYFKEKNNVTEISFEVDFELKNEFLNIVMTKSFQFALDKIAEAFQKRAEKLFKKT</sequence>